<evidence type="ECO:0000313" key="1">
    <source>
        <dbReference type="EMBL" id="GBN76594.1"/>
    </source>
</evidence>
<organism evidence="2 3">
    <name type="scientific">Araneus ventricosus</name>
    <name type="common">Orbweaver spider</name>
    <name type="synonym">Epeira ventricosa</name>
    <dbReference type="NCBI Taxonomy" id="182803"/>
    <lineage>
        <taxon>Eukaryota</taxon>
        <taxon>Metazoa</taxon>
        <taxon>Ecdysozoa</taxon>
        <taxon>Arthropoda</taxon>
        <taxon>Chelicerata</taxon>
        <taxon>Arachnida</taxon>
        <taxon>Araneae</taxon>
        <taxon>Araneomorphae</taxon>
        <taxon>Entelegynae</taxon>
        <taxon>Araneoidea</taxon>
        <taxon>Araneidae</taxon>
        <taxon>Araneus</taxon>
    </lineage>
</organism>
<sequence>MRNQELSAFLPRSNTLQLLEYKAAPASFPTLYTMECVCYFRPAEVIVTESHSSKLLFRKQYYNISKWSSGKNINIPKTVLCPNR</sequence>
<dbReference type="EMBL" id="BGPR01017589">
    <property type="protein sequence ID" value="GBN76597.1"/>
    <property type="molecule type" value="Genomic_DNA"/>
</dbReference>
<comment type="caution">
    <text evidence="2">The sequence shown here is derived from an EMBL/GenBank/DDBJ whole genome shotgun (WGS) entry which is preliminary data.</text>
</comment>
<dbReference type="Proteomes" id="UP000499080">
    <property type="component" value="Unassembled WGS sequence"/>
</dbReference>
<gene>
    <name evidence="1" type="ORF">AVEN_252869_1</name>
    <name evidence="2" type="ORF">AVEN_263909_1</name>
</gene>
<evidence type="ECO:0000313" key="3">
    <source>
        <dbReference type="Proteomes" id="UP000499080"/>
    </source>
</evidence>
<accession>A0A4Y2RLB5</accession>
<dbReference type="AlphaFoldDB" id="A0A4Y2RLB5"/>
<proteinExistence type="predicted"/>
<reference evidence="2 3" key="1">
    <citation type="journal article" date="2019" name="Sci. Rep.">
        <title>Orb-weaving spider Araneus ventricosus genome elucidates the spidroin gene catalogue.</title>
        <authorList>
            <person name="Kono N."/>
            <person name="Nakamura H."/>
            <person name="Ohtoshi R."/>
            <person name="Moran D.A.P."/>
            <person name="Shinohara A."/>
            <person name="Yoshida Y."/>
            <person name="Fujiwara M."/>
            <person name="Mori M."/>
            <person name="Tomita M."/>
            <person name="Arakawa K."/>
        </authorList>
    </citation>
    <scope>NUCLEOTIDE SEQUENCE [LARGE SCALE GENOMIC DNA]</scope>
</reference>
<keyword evidence="3" id="KW-1185">Reference proteome</keyword>
<dbReference type="EMBL" id="BGPR01017588">
    <property type="protein sequence ID" value="GBN76594.1"/>
    <property type="molecule type" value="Genomic_DNA"/>
</dbReference>
<name>A0A4Y2RLB5_ARAVE</name>
<evidence type="ECO:0000313" key="2">
    <source>
        <dbReference type="EMBL" id="GBN76597.1"/>
    </source>
</evidence>
<protein>
    <submittedName>
        <fullName evidence="2">Uncharacterized protein</fullName>
    </submittedName>
</protein>